<dbReference type="EMBL" id="CP108341">
    <property type="protein sequence ID" value="WTW24594.1"/>
    <property type="molecule type" value="Genomic_DNA"/>
</dbReference>
<reference evidence="1 2" key="1">
    <citation type="submission" date="2022-10" db="EMBL/GenBank/DDBJ databases">
        <title>The complete genomes of actinobacterial strains from the NBC collection.</title>
        <authorList>
            <person name="Joergensen T.S."/>
            <person name="Alvarez Arevalo M."/>
            <person name="Sterndorff E.B."/>
            <person name="Faurdal D."/>
            <person name="Vuksanovic O."/>
            <person name="Mourched A.-S."/>
            <person name="Charusanti P."/>
            <person name="Shaw S."/>
            <person name="Blin K."/>
            <person name="Weber T."/>
        </authorList>
    </citation>
    <scope>NUCLEOTIDE SEQUENCE [LARGE SCALE GENOMIC DNA]</scope>
    <source>
        <strain evidence="1 2">NBC_00017</strain>
    </source>
</reference>
<accession>A0ABZ1M9J7</accession>
<protein>
    <submittedName>
        <fullName evidence="1">Uncharacterized protein</fullName>
    </submittedName>
</protein>
<keyword evidence="2" id="KW-1185">Reference proteome</keyword>
<sequence length="64" mass="7175">MVPSHPFRGAHRGGELVGGMAVRHWAEQANNVVRWSEFDHGGLRGPGGPDFLTCDIREFFRSLR</sequence>
<dbReference type="Proteomes" id="UP001621512">
    <property type="component" value="Chromosome"/>
</dbReference>
<gene>
    <name evidence="1" type="ORF">OHU35_00395</name>
</gene>
<evidence type="ECO:0000313" key="2">
    <source>
        <dbReference type="Proteomes" id="UP001621512"/>
    </source>
</evidence>
<dbReference type="RefSeq" id="WP_405504105.1">
    <property type="nucleotide sequence ID" value="NZ_CP108341.1"/>
</dbReference>
<organism evidence="1 2">
    <name type="scientific">Streptomyces purpurascens</name>
    <dbReference type="NCBI Taxonomy" id="1924"/>
    <lineage>
        <taxon>Bacteria</taxon>
        <taxon>Bacillati</taxon>
        <taxon>Actinomycetota</taxon>
        <taxon>Actinomycetes</taxon>
        <taxon>Kitasatosporales</taxon>
        <taxon>Streptomycetaceae</taxon>
        <taxon>Streptomyces</taxon>
    </lineage>
</organism>
<name>A0ABZ1M9J7_STREF</name>
<proteinExistence type="predicted"/>
<evidence type="ECO:0000313" key="1">
    <source>
        <dbReference type="EMBL" id="WTW24594.1"/>
    </source>
</evidence>